<comment type="caution">
    <text evidence="4">The sequence shown here is derived from an EMBL/GenBank/DDBJ whole genome shotgun (WGS) entry which is preliminary data.</text>
</comment>
<dbReference type="SUPFAM" id="SSF101148">
    <property type="entry name" value="Plant invertase/pectin methylesterase inhibitor"/>
    <property type="match status" value="1"/>
</dbReference>
<evidence type="ECO:0000313" key="4">
    <source>
        <dbReference type="EMBL" id="KAK6791194.1"/>
    </source>
</evidence>
<protein>
    <submittedName>
        <fullName evidence="4">Uncharacterized protein</fullName>
    </submittedName>
</protein>
<evidence type="ECO:0000256" key="3">
    <source>
        <dbReference type="ARBA" id="ARBA00038471"/>
    </source>
</evidence>
<name>A0AAN8TQP6_SOLBU</name>
<reference evidence="4 5" key="1">
    <citation type="submission" date="2024-02" db="EMBL/GenBank/DDBJ databases">
        <title>de novo genome assembly of Solanum bulbocastanum strain 11H21.</title>
        <authorList>
            <person name="Hosaka A.J."/>
        </authorList>
    </citation>
    <scope>NUCLEOTIDE SEQUENCE [LARGE SCALE GENOMIC DNA]</scope>
    <source>
        <tissue evidence="4">Young leaves</tissue>
    </source>
</reference>
<evidence type="ECO:0000313" key="5">
    <source>
        <dbReference type="Proteomes" id="UP001371456"/>
    </source>
</evidence>
<dbReference type="InterPro" id="IPR006501">
    <property type="entry name" value="Pectinesterase_inhib_dom"/>
</dbReference>
<organism evidence="4 5">
    <name type="scientific">Solanum bulbocastanum</name>
    <name type="common">Wild potato</name>
    <dbReference type="NCBI Taxonomy" id="147425"/>
    <lineage>
        <taxon>Eukaryota</taxon>
        <taxon>Viridiplantae</taxon>
        <taxon>Streptophyta</taxon>
        <taxon>Embryophyta</taxon>
        <taxon>Tracheophyta</taxon>
        <taxon>Spermatophyta</taxon>
        <taxon>Magnoliopsida</taxon>
        <taxon>eudicotyledons</taxon>
        <taxon>Gunneridae</taxon>
        <taxon>Pentapetalae</taxon>
        <taxon>asterids</taxon>
        <taxon>lamiids</taxon>
        <taxon>Solanales</taxon>
        <taxon>Solanaceae</taxon>
        <taxon>Solanoideae</taxon>
        <taxon>Solaneae</taxon>
        <taxon>Solanum</taxon>
    </lineage>
</organism>
<dbReference type="GO" id="GO:0004857">
    <property type="term" value="F:enzyme inhibitor activity"/>
    <property type="evidence" value="ECO:0007669"/>
    <property type="project" value="InterPro"/>
</dbReference>
<dbReference type="PANTHER" id="PTHR36710:SF1">
    <property type="entry name" value="F14J9.2 PROTEIN"/>
    <property type="match status" value="1"/>
</dbReference>
<proteinExistence type="inferred from homology"/>
<sequence length="220" mass="25087">MEYAHGNELNRELRKTDRLPEKQAVITLMVCTIKKQETYNVRNSGLFSIRMVENKAHDYAVDNWTLGIICYEFLYGVPQFEVERQANTFRRQILPTHPYVPDEITRASLSQSLQNANDNHAFVQKAKAEAKDKVTQDLYAICVTSYELLTSLLQDSIQALAKKDYNGLENSLLKCPRLVSACQNALGSKTTPEMLDRSRKQFDLVLMAKIAEGLIQKLIV</sequence>
<accession>A0AAN8TQP6</accession>
<dbReference type="InterPro" id="IPR052421">
    <property type="entry name" value="PCW_Enzyme_Inhibitor"/>
</dbReference>
<dbReference type="EMBL" id="JBANQN010000004">
    <property type="protein sequence ID" value="KAK6791194.1"/>
    <property type="molecule type" value="Genomic_DNA"/>
</dbReference>
<dbReference type="NCBIfam" id="TIGR01614">
    <property type="entry name" value="PME_inhib"/>
    <property type="match status" value="1"/>
</dbReference>
<dbReference type="SUPFAM" id="SSF56112">
    <property type="entry name" value="Protein kinase-like (PK-like)"/>
    <property type="match status" value="1"/>
</dbReference>
<evidence type="ECO:0000256" key="2">
    <source>
        <dbReference type="ARBA" id="ARBA00023157"/>
    </source>
</evidence>
<keyword evidence="1" id="KW-0732">Signal</keyword>
<keyword evidence="5" id="KW-1185">Reference proteome</keyword>
<comment type="similarity">
    <text evidence="3">Belongs to the PMEI family.</text>
</comment>
<evidence type="ECO:0000256" key="1">
    <source>
        <dbReference type="ARBA" id="ARBA00022729"/>
    </source>
</evidence>
<dbReference type="Proteomes" id="UP001371456">
    <property type="component" value="Unassembled WGS sequence"/>
</dbReference>
<dbReference type="PANTHER" id="PTHR36710">
    <property type="entry name" value="PECTINESTERASE INHIBITOR-LIKE"/>
    <property type="match status" value="1"/>
</dbReference>
<dbReference type="InterPro" id="IPR011009">
    <property type="entry name" value="Kinase-like_dom_sf"/>
</dbReference>
<dbReference type="AlphaFoldDB" id="A0AAN8TQP6"/>
<dbReference type="Gene3D" id="1.20.140.40">
    <property type="entry name" value="Invertase/pectin methylesterase inhibitor family protein"/>
    <property type="match status" value="1"/>
</dbReference>
<gene>
    <name evidence="4" type="ORF">RDI58_010275</name>
</gene>
<dbReference type="InterPro" id="IPR035513">
    <property type="entry name" value="Invertase/methylesterase_inhib"/>
</dbReference>
<keyword evidence="2" id="KW-1015">Disulfide bond</keyword>